<protein>
    <submittedName>
        <fullName evidence="1">Uncharacterized protein</fullName>
    </submittedName>
</protein>
<accession>A0AAV6G838</accession>
<proteinExistence type="predicted"/>
<feature type="non-terminal residue" evidence="1">
    <location>
        <position position="1"/>
    </location>
</feature>
<gene>
    <name evidence="1" type="ORF">AALO_G00204730</name>
</gene>
<evidence type="ECO:0000313" key="1">
    <source>
        <dbReference type="EMBL" id="KAG5269675.1"/>
    </source>
</evidence>
<dbReference type="AlphaFoldDB" id="A0AAV6G838"/>
<evidence type="ECO:0000313" key="2">
    <source>
        <dbReference type="Proteomes" id="UP000823561"/>
    </source>
</evidence>
<sequence length="189" mass="19282">PVDEDVVGGAVVLDLVHAHPGDLALWGPVDDNGRGGELGHAYSGLVGLGVAAAGVGLDGGGHVGRTRFWFQLGVVMGRWVDHELHLLCGLPGCVGCDAREHPRVLDGGGVDVERPVLVAGGARRVADHLAVGADPVGGRLGVADVLTAQAHALTFHHEGLGAVAHDHGRLTRELLLLDGPEVLAGQLPG</sequence>
<reference evidence="1" key="1">
    <citation type="submission" date="2020-10" db="EMBL/GenBank/DDBJ databases">
        <title>Chromosome-scale genome assembly of the Allis shad, Alosa alosa.</title>
        <authorList>
            <person name="Margot Z."/>
            <person name="Christophe K."/>
            <person name="Cabau C."/>
            <person name="Louis A."/>
            <person name="Berthelot C."/>
            <person name="Parey E."/>
            <person name="Roest Crollius H."/>
            <person name="Montfort J."/>
            <person name="Robinson-Rechavi M."/>
            <person name="Bucao C."/>
            <person name="Bouchez O."/>
            <person name="Gislard M."/>
            <person name="Lluch J."/>
            <person name="Milhes M."/>
            <person name="Lampietro C."/>
            <person name="Lopez Roques C."/>
            <person name="Donnadieu C."/>
            <person name="Braasch I."/>
            <person name="Desvignes T."/>
            <person name="Postlethwait J."/>
            <person name="Bobe J."/>
            <person name="Guiguen Y."/>
        </authorList>
    </citation>
    <scope>NUCLEOTIDE SEQUENCE</scope>
    <source>
        <strain evidence="1">M-15738</strain>
        <tissue evidence="1">Blood</tissue>
    </source>
</reference>
<comment type="caution">
    <text evidence="1">The sequence shown here is derived from an EMBL/GenBank/DDBJ whole genome shotgun (WGS) entry which is preliminary data.</text>
</comment>
<dbReference type="Proteomes" id="UP000823561">
    <property type="component" value="Chromosome 15"/>
</dbReference>
<keyword evidence="2" id="KW-1185">Reference proteome</keyword>
<dbReference type="EMBL" id="JADWDJ010000015">
    <property type="protein sequence ID" value="KAG5269675.1"/>
    <property type="molecule type" value="Genomic_DNA"/>
</dbReference>
<name>A0AAV6G838_9TELE</name>
<organism evidence="1 2">
    <name type="scientific">Alosa alosa</name>
    <name type="common">allis shad</name>
    <dbReference type="NCBI Taxonomy" id="278164"/>
    <lineage>
        <taxon>Eukaryota</taxon>
        <taxon>Metazoa</taxon>
        <taxon>Chordata</taxon>
        <taxon>Craniata</taxon>
        <taxon>Vertebrata</taxon>
        <taxon>Euteleostomi</taxon>
        <taxon>Actinopterygii</taxon>
        <taxon>Neopterygii</taxon>
        <taxon>Teleostei</taxon>
        <taxon>Clupei</taxon>
        <taxon>Clupeiformes</taxon>
        <taxon>Clupeoidei</taxon>
        <taxon>Clupeidae</taxon>
        <taxon>Alosa</taxon>
    </lineage>
</organism>